<evidence type="ECO:0000313" key="2">
    <source>
        <dbReference type="EMBL" id="MFD1234856.1"/>
    </source>
</evidence>
<dbReference type="Pfam" id="PF05762">
    <property type="entry name" value="VWA_CoxE"/>
    <property type="match status" value="1"/>
</dbReference>
<dbReference type="SUPFAM" id="SSF53300">
    <property type="entry name" value="vWA-like"/>
    <property type="match status" value="1"/>
</dbReference>
<keyword evidence="3" id="KW-1185">Reference proteome</keyword>
<dbReference type="EMBL" id="JBHTMB010000141">
    <property type="protein sequence ID" value="MFD1234856.1"/>
    <property type="molecule type" value="Genomic_DNA"/>
</dbReference>
<organism evidence="2 3">
    <name type="scientific">Pseudonocardia benzenivorans</name>
    <dbReference type="NCBI Taxonomy" id="228005"/>
    <lineage>
        <taxon>Bacteria</taxon>
        <taxon>Bacillati</taxon>
        <taxon>Actinomycetota</taxon>
        <taxon>Actinomycetes</taxon>
        <taxon>Pseudonocardiales</taxon>
        <taxon>Pseudonocardiaceae</taxon>
        <taxon>Pseudonocardia</taxon>
    </lineage>
</organism>
<sequence>MSGEASRPGGRGGARHSVARARDARRRRTGRLADDIVIFAELLRSCGAAVPGGAPARAVRALGEVALDRREDVQAAMRATLVSDRPSTRLFDLVFPVFWSRADVAVTAADPVAGDTSTSPAEGGAAEDGDSGGDAGRQGDRRVPRPTASLRRGEPMPVTAVDDDDVDTEVRRMVRALARAPGRRRRTAPAGDLLDLRASLRHGLRSGELVELLHTRPRPARAEVAVLCDVSSSMAGVTGLFLAVTHALARHARLVEAGVFHVELTLVGAELRRHPRQVAVRRLAARAGALSGGTRIGHCLREFVDAVEPGLTPRTVAFVLSDGWDVGEPDLLAAQLRRLRERVGRVVWCDPHAAATGFDPQVRGLRAALPHVDDHLDLSGTAALRGVADHLERHHRNPGGAHDRS</sequence>
<comment type="caution">
    <text evidence="2">The sequence shown here is derived from an EMBL/GenBank/DDBJ whole genome shotgun (WGS) entry which is preliminary data.</text>
</comment>
<reference evidence="3" key="1">
    <citation type="journal article" date="2019" name="Int. J. Syst. Evol. Microbiol.">
        <title>The Global Catalogue of Microorganisms (GCM) 10K type strain sequencing project: providing services to taxonomists for standard genome sequencing and annotation.</title>
        <authorList>
            <consortium name="The Broad Institute Genomics Platform"/>
            <consortium name="The Broad Institute Genome Sequencing Center for Infectious Disease"/>
            <person name="Wu L."/>
            <person name="Ma J."/>
        </authorList>
    </citation>
    <scope>NUCLEOTIDE SEQUENCE [LARGE SCALE GENOMIC DNA]</scope>
    <source>
        <strain evidence="3">CCUG 49018</strain>
    </source>
</reference>
<feature type="region of interest" description="Disordered" evidence="1">
    <location>
        <begin position="111"/>
        <end position="161"/>
    </location>
</feature>
<dbReference type="PANTHER" id="PTHR39338:SF6">
    <property type="entry name" value="BLL5662 PROTEIN"/>
    <property type="match status" value="1"/>
</dbReference>
<dbReference type="PANTHER" id="PTHR39338">
    <property type="entry name" value="BLL5662 PROTEIN-RELATED"/>
    <property type="match status" value="1"/>
</dbReference>
<protein>
    <submittedName>
        <fullName evidence="2">VWA domain-containing protein</fullName>
    </submittedName>
</protein>
<gene>
    <name evidence="2" type="ORF">ACFQ34_16305</name>
</gene>
<dbReference type="InterPro" id="IPR036465">
    <property type="entry name" value="vWFA_dom_sf"/>
</dbReference>
<evidence type="ECO:0000256" key="1">
    <source>
        <dbReference type="SAM" id="MobiDB-lite"/>
    </source>
</evidence>
<proteinExistence type="predicted"/>
<accession>A0ABW3VIH6</accession>
<feature type="region of interest" description="Disordered" evidence="1">
    <location>
        <begin position="1"/>
        <end position="26"/>
    </location>
</feature>
<feature type="compositionally biased region" description="Basic residues" evidence="1">
    <location>
        <begin position="13"/>
        <end position="26"/>
    </location>
</feature>
<dbReference type="InterPro" id="IPR008912">
    <property type="entry name" value="Uncharacterised_CoxE"/>
</dbReference>
<dbReference type="Proteomes" id="UP001597182">
    <property type="component" value="Unassembled WGS sequence"/>
</dbReference>
<evidence type="ECO:0000313" key="3">
    <source>
        <dbReference type="Proteomes" id="UP001597182"/>
    </source>
</evidence>
<dbReference type="RefSeq" id="WP_013678128.1">
    <property type="nucleotide sequence ID" value="NZ_BAABKS010000029.1"/>
</dbReference>
<name>A0ABW3VIH6_9PSEU</name>